<evidence type="ECO:0000313" key="1">
    <source>
        <dbReference type="EMBL" id="KAA5400885.1"/>
    </source>
</evidence>
<accession>A0A4Q5I1A8</accession>
<dbReference type="RefSeq" id="WP_130053596.1">
    <property type="nucleotide sequence ID" value="NZ_RCXK01000001.1"/>
</dbReference>
<dbReference type="Proteomes" id="UP000481616">
    <property type="component" value="Unassembled WGS sequence"/>
</dbReference>
<reference evidence="3 4" key="1">
    <citation type="journal article" date="2019" name="Nat. Med.">
        <title>A library of human gut bacterial isolates paired with longitudinal multiomics data enables mechanistic microbiome research.</title>
        <authorList>
            <person name="Poyet M."/>
            <person name="Groussin M."/>
            <person name="Gibbons S.M."/>
            <person name="Avila-Pacheco J."/>
            <person name="Jiang X."/>
            <person name="Kearney S.M."/>
            <person name="Perrotta A.R."/>
            <person name="Berdy B."/>
            <person name="Zhao S."/>
            <person name="Lieberman T.D."/>
            <person name="Swanson P.K."/>
            <person name="Smith M."/>
            <person name="Roesemann S."/>
            <person name="Alexander J.E."/>
            <person name="Rich S.A."/>
            <person name="Livny J."/>
            <person name="Vlamakis H."/>
            <person name="Clish C."/>
            <person name="Bullock K."/>
            <person name="Deik A."/>
            <person name="Scott J."/>
            <person name="Pierce K.A."/>
            <person name="Xavier R.J."/>
            <person name="Alm E.J."/>
        </authorList>
    </citation>
    <scope>NUCLEOTIDE SEQUENCE [LARGE SCALE GENOMIC DNA]</scope>
    <source>
        <strain evidence="1 4">BIOML-A1</strain>
        <strain evidence="2 3">BIOML-A4</strain>
    </source>
</reference>
<sequence length="91" mass="10676">MNVQGYRINKRSAFGKWFIGYESAGGWTGWFTVQQTWEKQSERKPKGCSWQAWGVICAREINPRFGAIAEMQEEMDYYKDLLIKNKIDFIG</sequence>
<comment type="caution">
    <text evidence="2">The sequence shown here is derived from an EMBL/GenBank/DDBJ whole genome shotgun (WGS) entry which is preliminary data.</text>
</comment>
<evidence type="ECO:0000313" key="2">
    <source>
        <dbReference type="EMBL" id="KAA5405071.1"/>
    </source>
</evidence>
<proteinExistence type="predicted"/>
<evidence type="ECO:0000313" key="3">
    <source>
        <dbReference type="Proteomes" id="UP000441162"/>
    </source>
</evidence>
<dbReference type="EMBL" id="VVYY01000001">
    <property type="protein sequence ID" value="KAA5400885.1"/>
    <property type="molecule type" value="Genomic_DNA"/>
</dbReference>
<evidence type="ECO:0000313" key="4">
    <source>
        <dbReference type="Proteomes" id="UP000481616"/>
    </source>
</evidence>
<organism evidence="2 3">
    <name type="scientific">Phocaeicola dorei</name>
    <dbReference type="NCBI Taxonomy" id="357276"/>
    <lineage>
        <taxon>Bacteria</taxon>
        <taxon>Pseudomonadati</taxon>
        <taxon>Bacteroidota</taxon>
        <taxon>Bacteroidia</taxon>
        <taxon>Bacteroidales</taxon>
        <taxon>Bacteroidaceae</taxon>
        <taxon>Phocaeicola</taxon>
    </lineage>
</organism>
<gene>
    <name evidence="2" type="ORF">F2Y51_11370</name>
    <name evidence="1" type="ORF">F2Y58_01565</name>
</gene>
<protein>
    <submittedName>
        <fullName evidence="2">Uncharacterized protein</fullName>
    </submittedName>
</protein>
<dbReference type="EMBL" id="VVZA01000008">
    <property type="protein sequence ID" value="KAA5405071.1"/>
    <property type="molecule type" value="Genomic_DNA"/>
</dbReference>
<dbReference type="Proteomes" id="UP000441162">
    <property type="component" value="Unassembled WGS sequence"/>
</dbReference>
<dbReference type="AlphaFoldDB" id="A0A4Q5I1A8"/>
<name>A0A4Q5I1A8_9BACT</name>